<dbReference type="PANTHER" id="PTHR45656">
    <property type="entry name" value="PROTEIN CBR-CLEC-78"/>
    <property type="match status" value="1"/>
</dbReference>
<dbReference type="AlphaFoldDB" id="A0A7R9QAD5"/>
<dbReference type="Proteomes" id="UP000759131">
    <property type="component" value="Unassembled WGS sequence"/>
</dbReference>
<proteinExistence type="predicted"/>
<keyword evidence="4" id="KW-0768">Sushi</keyword>
<keyword evidence="1" id="KW-0732">Signal</keyword>
<dbReference type="InterPro" id="IPR051277">
    <property type="entry name" value="SEZ6_CSMD_C4BPB_Regulators"/>
</dbReference>
<dbReference type="Pfam" id="PF00084">
    <property type="entry name" value="Sushi"/>
    <property type="match status" value="1"/>
</dbReference>
<keyword evidence="2" id="KW-0677">Repeat</keyword>
<dbReference type="PANTHER" id="PTHR45656:SF4">
    <property type="entry name" value="PROTEIN CBR-CLEC-78"/>
    <property type="match status" value="1"/>
</dbReference>
<dbReference type="EMBL" id="OC875104">
    <property type="protein sequence ID" value="CAD7638189.1"/>
    <property type="molecule type" value="Genomic_DNA"/>
</dbReference>
<reference evidence="6" key="1">
    <citation type="submission" date="2020-11" db="EMBL/GenBank/DDBJ databases">
        <authorList>
            <person name="Tran Van P."/>
        </authorList>
    </citation>
    <scope>NUCLEOTIDE SEQUENCE</scope>
</reference>
<feature type="domain" description="Sushi" evidence="5">
    <location>
        <begin position="298"/>
        <end position="372"/>
    </location>
</feature>
<comment type="caution">
    <text evidence="4">Lacks conserved residue(s) required for the propagation of feature annotation.</text>
</comment>
<dbReference type="Gene3D" id="2.10.70.10">
    <property type="entry name" value="Complement Module, domain 1"/>
    <property type="match status" value="1"/>
</dbReference>
<evidence type="ECO:0000256" key="2">
    <source>
        <dbReference type="ARBA" id="ARBA00022737"/>
    </source>
</evidence>
<keyword evidence="7" id="KW-1185">Reference proteome</keyword>
<organism evidence="6">
    <name type="scientific">Medioppia subpectinata</name>
    <dbReference type="NCBI Taxonomy" id="1979941"/>
    <lineage>
        <taxon>Eukaryota</taxon>
        <taxon>Metazoa</taxon>
        <taxon>Ecdysozoa</taxon>
        <taxon>Arthropoda</taxon>
        <taxon>Chelicerata</taxon>
        <taxon>Arachnida</taxon>
        <taxon>Acari</taxon>
        <taxon>Acariformes</taxon>
        <taxon>Sarcoptiformes</taxon>
        <taxon>Oribatida</taxon>
        <taxon>Brachypylina</taxon>
        <taxon>Oppioidea</taxon>
        <taxon>Oppiidae</taxon>
        <taxon>Medioppia</taxon>
    </lineage>
</organism>
<evidence type="ECO:0000256" key="1">
    <source>
        <dbReference type="ARBA" id="ARBA00022729"/>
    </source>
</evidence>
<name>A0A7R9QAD5_9ACAR</name>
<dbReference type="EMBL" id="CAJPIZ010020529">
    <property type="protein sequence ID" value="CAG2117321.1"/>
    <property type="molecule type" value="Genomic_DNA"/>
</dbReference>
<gene>
    <name evidence="6" type="ORF">OSB1V03_LOCUS17274</name>
</gene>
<keyword evidence="3" id="KW-1015">Disulfide bond</keyword>
<feature type="non-terminal residue" evidence="6">
    <location>
        <position position="461"/>
    </location>
</feature>
<feature type="non-terminal residue" evidence="6">
    <location>
        <position position="1"/>
    </location>
</feature>
<accession>A0A7R9QAD5</accession>
<evidence type="ECO:0000256" key="3">
    <source>
        <dbReference type="ARBA" id="ARBA00023157"/>
    </source>
</evidence>
<evidence type="ECO:0000313" key="7">
    <source>
        <dbReference type="Proteomes" id="UP000759131"/>
    </source>
</evidence>
<sequence length="461" mass="52095">YCGDPGLPPDATLYNVNTGRIRYHSGEVVRYRCSPDFHTFSQTRKCVSGRWVGEMARCENPLLFANSFHASRHESGPITVNGSSCYIWKFKLQRPTIIPFLTIDFATQLNPKETINASVDDFNVTSMRTEVLIVEPFVSPYRICRRLSKSDFLNGDPITNSTYLLSGYYFRCDNIGENEYKLESKRVSQTFLVQTRTQYKRDVHLVAVFLATHKIDHKTDKPECGKPETVSTGVNFRESNLGLSQFQFQCNDSFSDVTPNRLQTHSPVTTSAGNPWYSMNCTINGFFEGQFPVCVPKTQCPGIEYLEETKDPSVVIESLENVFYLNASHWVPTEYSHVNYGCIDAEHIVIGRLSRICLKGGIWSSNVPKCSAYVTPDSLSPVAQSPWTTSVYADVKSSSIYYIYDDCETSTSGARFGSRPNNRVTRKSHPKYKYDAEYIDFEGSSSVDNSEPLYIPILPPT</sequence>
<feature type="domain" description="Sushi" evidence="5">
    <location>
        <begin position="1"/>
        <end position="60"/>
    </location>
</feature>
<evidence type="ECO:0000259" key="5">
    <source>
        <dbReference type="PROSITE" id="PS50923"/>
    </source>
</evidence>
<dbReference type="SMART" id="SM00032">
    <property type="entry name" value="CCP"/>
    <property type="match status" value="2"/>
</dbReference>
<evidence type="ECO:0000313" key="6">
    <source>
        <dbReference type="EMBL" id="CAD7638189.1"/>
    </source>
</evidence>
<dbReference type="SUPFAM" id="SSF57535">
    <property type="entry name" value="Complement control module/SCR domain"/>
    <property type="match status" value="2"/>
</dbReference>
<evidence type="ECO:0000256" key="4">
    <source>
        <dbReference type="PROSITE-ProRule" id="PRU00302"/>
    </source>
</evidence>
<protein>
    <recommendedName>
        <fullName evidence="5">Sushi domain-containing protein</fullName>
    </recommendedName>
</protein>
<dbReference type="InterPro" id="IPR000436">
    <property type="entry name" value="Sushi_SCR_CCP_dom"/>
</dbReference>
<dbReference type="CDD" id="cd00033">
    <property type="entry name" value="CCP"/>
    <property type="match status" value="1"/>
</dbReference>
<dbReference type="InterPro" id="IPR035976">
    <property type="entry name" value="Sushi/SCR/CCP_sf"/>
</dbReference>
<dbReference type="PROSITE" id="PS50923">
    <property type="entry name" value="SUSHI"/>
    <property type="match status" value="2"/>
</dbReference>